<dbReference type="PIRSF" id="PIRSF009141">
    <property type="entry name" value="UCP009141"/>
    <property type="match status" value="1"/>
</dbReference>
<organism evidence="2 3">
    <name type="scientific">Asaia lannensis NBRC 102526</name>
    <dbReference type="NCBI Taxonomy" id="1307926"/>
    <lineage>
        <taxon>Bacteria</taxon>
        <taxon>Pseudomonadati</taxon>
        <taxon>Pseudomonadota</taxon>
        <taxon>Alphaproteobacteria</taxon>
        <taxon>Acetobacterales</taxon>
        <taxon>Acetobacteraceae</taxon>
        <taxon>Asaia</taxon>
    </lineage>
</organism>
<accession>A0ABT1CIP3</accession>
<feature type="transmembrane region" description="Helical" evidence="1">
    <location>
        <begin position="128"/>
        <end position="145"/>
    </location>
</feature>
<keyword evidence="1" id="KW-0812">Transmembrane</keyword>
<keyword evidence="3" id="KW-1185">Reference proteome</keyword>
<feature type="transmembrane region" description="Helical" evidence="1">
    <location>
        <begin position="75"/>
        <end position="92"/>
    </location>
</feature>
<keyword evidence="1" id="KW-1133">Transmembrane helix</keyword>
<feature type="transmembrane region" description="Helical" evidence="1">
    <location>
        <begin position="99"/>
        <end position="116"/>
    </location>
</feature>
<dbReference type="Proteomes" id="UP001523401">
    <property type="component" value="Unassembled WGS sequence"/>
</dbReference>
<evidence type="ECO:0000256" key="1">
    <source>
        <dbReference type="SAM" id="Phobius"/>
    </source>
</evidence>
<reference evidence="2 3" key="1">
    <citation type="submission" date="2022-06" db="EMBL/GenBank/DDBJ databases">
        <title>Whole-genome of Asaia lannensis strain LMG 27011T.</title>
        <authorList>
            <person name="Sombolestani A."/>
        </authorList>
    </citation>
    <scope>NUCLEOTIDE SEQUENCE [LARGE SCALE GENOMIC DNA]</scope>
    <source>
        <strain evidence="2 3">NBRC 102526</strain>
    </source>
</reference>
<feature type="transmembrane region" description="Helical" evidence="1">
    <location>
        <begin position="166"/>
        <end position="185"/>
    </location>
</feature>
<feature type="transmembrane region" description="Helical" evidence="1">
    <location>
        <begin position="260"/>
        <end position="277"/>
    </location>
</feature>
<gene>
    <name evidence="2" type="ORF">NF685_11830</name>
</gene>
<dbReference type="InterPro" id="IPR008535">
    <property type="entry name" value="DUF817"/>
</dbReference>
<sequence>MNAAIPPAARYDDTRTRERRLGDWLKRHIPGTPGLFVLFVLKQGWACLFGGLMLGAILVTHAVWSPDWAFHRYDFLFLFAVVTQGLFLLFRLETRQEALIILIFHATGTAMEWFKVHAGSWAYPEPCFFRIMHVPLFSGFMYASVGSYMARVIRLFDMHFTPYPDFRLSLALAIAIYANFFTHHFMPDLRWLLVAATLALYWRCVIQYRIMTSIWHMRLPLAALLSSVALWIAENIGTFTGTWLYAHRHFTWVVHPQKLVSWYLLLYVAFISVTLLLRPDRASATAHTKSIA</sequence>
<dbReference type="RefSeq" id="WP_252849760.1">
    <property type="nucleotide sequence ID" value="NZ_BAPW01000045.1"/>
</dbReference>
<protein>
    <submittedName>
        <fullName evidence="2">DUF817 domain-containing protein</fullName>
    </submittedName>
</protein>
<feature type="transmembrane region" description="Helical" evidence="1">
    <location>
        <begin position="222"/>
        <end position="245"/>
    </location>
</feature>
<proteinExistence type="predicted"/>
<comment type="caution">
    <text evidence="2">The sequence shown here is derived from an EMBL/GenBank/DDBJ whole genome shotgun (WGS) entry which is preliminary data.</text>
</comment>
<dbReference type="EMBL" id="JAMXQU010000009">
    <property type="protein sequence ID" value="MCO6160720.1"/>
    <property type="molecule type" value="Genomic_DNA"/>
</dbReference>
<dbReference type="Pfam" id="PF05675">
    <property type="entry name" value="DUF817"/>
    <property type="match status" value="1"/>
</dbReference>
<keyword evidence="1" id="KW-0472">Membrane</keyword>
<evidence type="ECO:0000313" key="3">
    <source>
        <dbReference type="Proteomes" id="UP001523401"/>
    </source>
</evidence>
<feature type="transmembrane region" description="Helical" evidence="1">
    <location>
        <begin position="35"/>
        <end position="63"/>
    </location>
</feature>
<feature type="transmembrane region" description="Helical" evidence="1">
    <location>
        <begin position="191"/>
        <end position="210"/>
    </location>
</feature>
<name>A0ABT1CIP3_9PROT</name>
<evidence type="ECO:0000313" key="2">
    <source>
        <dbReference type="EMBL" id="MCO6160720.1"/>
    </source>
</evidence>